<dbReference type="EMBL" id="BRXX01000239">
    <property type="protein sequence ID" value="GMH99841.1"/>
    <property type="molecule type" value="Genomic_DNA"/>
</dbReference>
<dbReference type="GO" id="GO:0000463">
    <property type="term" value="P:maturation of LSU-rRNA from tricistronic rRNA transcript (SSU-rRNA, 5.8S rRNA, LSU-rRNA)"/>
    <property type="evidence" value="ECO:0007669"/>
    <property type="project" value="TreeGrafter"/>
</dbReference>
<evidence type="ECO:0000256" key="2">
    <source>
        <dbReference type="ARBA" id="ARBA00022723"/>
    </source>
</evidence>
<evidence type="ECO:0000259" key="9">
    <source>
        <dbReference type="PROSITE" id="PS51083"/>
    </source>
</evidence>
<dbReference type="PANTHER" id="PTHR13483:SF3">
    <property type="entry name" value="BOX C_D SNORNA PROTEIN 1"/>
    <property type="match status" value="1"/>
</dbReference>
<reference evidence="11" key="1">
    <citation type="journal article" date="2023" name="Commun. Biol.">
        <title>Genome analysis of Parmales, the sister group of diatoms, reveals the evolutionary specialization of diatoms from phago-mixotrophs to photoautotrophs.</title>
        <authorList>
            <person name="Ban H."/>
            <person name="Sato S."/>
            <person name="Yoshikawa S."/>
            <person name="Yamada K."/>
            <person name="Nakamura Y."/>
            <person name="Ichinomiya M."/>
            <person name="Sato N."/>
            <person name="Blanc-Mathieu R."/>
            <person name="Endo H."/>
            <person name="Kuwata A."/>
            <person name="Ogata H."/>
        </authorList>
    </citation>
    <scope>NUCLEOTIDE SEQUENCE [LARGE SCALE GENOMIC DNA]</scope>
    <source>
        <strain evidence="11">NIES 3699</strain>
    </source>
</reference>
<comment type="function">
    <text evidence="5">Required for box C/D snoRNAs accumulation involved in snoRNA processing, snoRNA transport to the nucleolus and ribosome biogenesis.</text>
</comment>
<organism evidence="10 11">
    <name type="scientific">Triparma verrucosa</name>
    <dbReference type="NCBI Taxonomy" id="1606542"/>
    <lineage>
        <taxon>Eukaryota</taxon>
        <taxon>Sar</taxon>
        <taxon>Stramenopiles</taxon>
        <taxon>Ochrophyta</taxon>
        <taxon>Bolidophyceae</taxon>
        <taxon>Parmales</taxon>
        <taxon>Triparmaceae</taxon>
        <taxon>Triparma</taxon>
    </lineage>
</organism>
<evidence type="ECO:0000313" key="11">
    <source>
        <dbReference type="Proteomes" id="UP001165160"/>
    </source>
</evidence>
<dbReference type="GO" id="GO:0048254">
    <property type="term" value="P:snoRNA localization"/>
    <property type="evidence" value="ECO:0007669"/>
    <property type="project" value="TreeGrafter"/>
</dbReference>
<keyword evidence="11" id="KW-1185">Reference proteome</keyword>
<evidence type="ECO:0000256" key="5">
    <source>
        <dbReference type="ARBA" id="ARBA00049598"/>
    </source>
</evidence>
<dbReference type="InterPro" id="IPR051639">
    <property type="entry name" value="BCD1"/>
</dbReference>
<feature type="compositionally biased region" description="Acidic residues" evidence="8">
    <location>
        <begin position="40"/>
        <end position="49"/>
    </location>
</feature>
<accession>A0A9W7C4H2</accession>
<dbReference type="PROSITE" id="PS51083">
    <property type="entry name" value="ZF_HIT"/>
    <property type="match status" value="1"/>
</dbReference>
<keyword evidence="4" id="KW-0862">Zinc</keyword>
<dbReference type="Gene3D" id="3.30.60.190">
    <property type="match status" value="1"/>
</dbReference>
<evidence type="ECO:0000256" key="1">
    <source>
        <dbReference type="ARBA" id="ARBA00022553"/>
    </source>
</evidence>
<comment type="caution">
    <text evidence="10">The sequence shown here is derived from an EMBL/GenBank/DDBJ whole genome shotgun (WGS) entry which is preliminary data.</text>
</comment>
<dbReference type="Pfam" id="PF25790">
    <property type="entry name" value="BCD1"/>
    <property type="match status" value="1"/>
</dbReference>
<evidence type="ECO:0000256" key="8">
    <source>
        <dbReference type="SAM" id="MobiDB-lite"/>
    </source>
</evidence>
<dbReference type="GO" id="GO:0070761">
    <property type="term" value="C:pre-snoRNP complex"/>
    <property type="evidence" value="ECO:0007669"/>
    <property type="project" value="TreeGrafter"/>
</dbReference>
<dbReference type="SUPFAM" id="SSF144232">
    <property type="entry name" value="HIT/MYND zinc finger-like"/>
    <property type="match status" value="1"/>
</dbReference>
<sequence>MEGLQEYASSPEPQSSPQPETILEVDTHTTNSTTEKEKEKEEEEEEEESSASSSSSSSDSESDSESEPNPNPNKPSNSCAFCYNLSKYTCPRCGVKTCSLPCTLSHKSSTGCSGKRDRTKFIKTSAQTLSTLKSDMSFLLEGKLALPPPLKSQKRLKTSHNSLISHAKKFDITVIPMPGMHRSLLNKSHYVKPSKNSSSPGQINWSLNVRYRTFDVHLTSPLPQSIPFSTLLTLLTSPSSLDCSHKTFTELNNTFNHSTSKLFISYITSPGFRKIELEETLGEVIKEVGKVREFPEIWIVDIDDSVSLARFQP</sequence>
<dbReference type="Proteomes" id="UP001165160">
    <property type="component" value="Unassembled WGS sequence"/>
</dbReference>
<dbReference type="GO" id="GO:0000492">
    <property type="term" value="P:box C/D snoRNP assembly"/>
    <property type="evidence" value="ECO:0007669"/>
    <property type="project" value="TreeGrafter"/>
</dbReference>
<dbReference type="Pfam" id="PF04438">
    <property type="entry name" value="zf-HIT"/>
    <property type="match status" value="1"/>
</dbReference>
<evidence type="ECO:0000256" key="3">
    <source>
        <dbReference type="ARBA" id="ARBA00022771"/>
    </source>
</evidence>
<feature type="compositionally biased region" description="Low complexity" evidence="8">
    <location>
        <begin position="50"/>
        <end position="59"/>
    </location>
</feature>
<gene>
    <name evidence="10" type="ORF">TrVE_jg2127</name>
</gene>
<keyword evidence="3 7" id="KW-0863">Zinc-finger</keyword>
<dbReference type="InterPro" id="IPR007529">
    <property type="entry name" value="Znf_HIT"/>
</dbReference>
<proteinExistence type="inferred from homology"/>
<dbReference type="CDD" id="cd23023">
    <property type="entry name" value="zf-HIT_BCD1"/>
    <property type="match status" value="1"/>
</dbReference>
<dbReference type="AlphaFoldDB" id="A0A9W7C4H2"/>
<comment type="similarity">
    <text evidence="6">Belongs to the BCD1 family.</text>
</comment>
<evidence type="ECO:0000256" key="7">
    <source>
        <dbReference type="PROSITE-ProRule" id="PRU00453"/>
    </source>
</evidence>
<feature type="domain" description="HIT-type" evidence="9">
    <location>
        <begin position="79"/>
        <end position="112"/>
    </location>
</feature>
<evidence type="ECO:0000256" key="6">
    <source>
        <dbReference type="ARBA" id="ARBA00049654"/>
    </source>
</evidence>
<evidence type="ECO:0000313" key="10">
    <source>
        <dbReference type="EMBL" id="GMH99841.1"/>
    </source>
</evidence>
<dbReference type="InterPro" id="IPR057721">
    <property type="entry name" value="BCD1_alpha/beta"/>
</dbReference>
<name>A0A9W7C4H2_9STRA</name>
<dbReference type="GO" id="GO:0005634">
    <property type="term" value="C:nucleus"/>
    <property type="evidence" value="ECO:0007669"/>
    <property type="project" value="TreeGrafter"/>
</dbReference>
<evidence type="ECO:0000256" key="4">
    <source>
        <dbReference type="ARBA" id="ARBA00022833"/>
    </source>
</evidence>
<feature type="compositionally biased region" description="Low complexity" evidence="8">
    <location>
        <begin position="9"/>
        <end position="20"/>
    </location>
</feature>
<keyword evidence="1" id="KW-0597">Phosphoprotein</keyword>
<protein>
    <recommendedName>
        <fullName evidence="9">HIT-type domain-containing protein</fullName>
    </recommendedName>
</protein>
<keyword evidence="2" id="KW-0479">Metal-binding</keyword>
<dbReference type="GO" id="GO:0008270">
    <property type="term" value="F:zinc ion binding"/>
    <property type="evidence" value="ECO:0007669"/>
    <property type="project" value="UniProtKB-UniRule"/>
</dbReference>
<dbReference type="PANTHER" id="PTHR13483">
    <property type="entry name" value="BOX C_D SNORNA PROTEIN 1-RELATED"/>
    <property type="match status" value="1"/>
</dbReference>
<feature type="region of interest" description="Disordered" evidence="8">
    <location>
        <begin position="1"/>
        <end position="75"/>
    </location>
</feature>